<proteinExistence type="predicted"/>
<comment type="caution">
    <text evidence="2">The sequence shown here is derived from an EMBL/GenBank/DDBJ whole genome shotgun (WGS) entry which is preliminary data.</text>
</comment>
<feature type="transmembrane region" description="Helical" evidence="1">
    <location>
        <begin position="7"/>
        <end position="27"/>
    </location>
</feature>
<evidence type="ECO:0000313" key="2">
    <source>
        <dbReference type="EMBL" id="MPM59259.1"/>
    </source>
</evidence>
<keyword evidence="1" id="KW-0472">Membrane</keyword>
<accession>A0A645B1H8</accession>
<reference evidence="2" key="1">
    <citation type="submission" date="2019-08" db="EMBL/GenBank/DDBJ databases">
        <authorList>
            <person name="Kucharzyk K."/>
            <person name="Murdoch R.W."/>
            <person name="Higgins S."/>
            <person name="Loffler F."/>
        </authorList>
    </citation>
    <scope>NUCLEOTIDE SEQUENCE</scope>
</reference>
<gene>
    <name evidence="2" type="ORF">SDC9_106099</name>
</gene>
<protein>
    <submittedName>
        <fullName evidence="2">Uncharacterized protein</fullName>
    </submittedName>
</protein>
<sequence>MNPVKKTLLTLLGWIILIFFVNLVIGAKGDFNFILTVYAFYLIPVVGIISYVLFLLIDKKSWIRDNLSITIAFGGFLFFWLLSIVFYIYDLFE</sequence>
<dbReference type="EMBL" id="VSSQ01017199">
    <property type="protein sequence ID" value="MPM59259.1"/>
    <property type="molecule type" value="Genomic_DNA"/>
</dbReference>
<name>A0A645B1H8_9ZZZZ</name>
<keyword evidence="1" id="KW-1133">Transmembrane helix</keyword>
<feature type="transmembrane region" description="Helical" evidence="1">
    <location>
        <begin position="33"/>
        <end position="57"/>
    </location>
</feature>
<evidence type="ECO:0000256" key="1">
    <source>
        <dbReference type="SAM" id="Phobius"/>
    </source>
</evidence>
<feature type="transmembrane region" description="Helical" evidence="1">
    <location>
        <begin position="69"/>
        <end position="89"/>
    </location>
</feature>
<keyword evidence="1" id="KW-0812">Transmembrane</keyword>
<dbReference type="AlphaFoldDB" id="A0A645B1H8"/>
<organism evidence="2">
    <name type="scientific">bioreactor metagenome</name>
    <dbReference type="NCBI Taxonomy" id="1076179"/>
    <lineage>
        <taxon>unclassified sequences</taxon>
        <taxon>metagenomes</taxon>
        <taxon>ecological metagenomes</taxon>
    </lineage>
</organism>